<reference evidence="9 10" key="1">
    <citation type="submission" date="2021-03" db="EMBL/GenBank/DDBJ databases">
        <authorList>
            <person name="Grouzdev D.S."/>
        </authorList>
    </citation>
    <scope>NUCLEOTIDE SEQUENCE [LARGE SCALE GENOMIC DNA]</scope>
    <source>
        <strain evidence="9 10">M50-1</strain>
    </source>
</reference>
<dbReference type="SUPFAM" id="SSF103473">
    <property type="entry name" value="MFS general substrate transporter"/>
    <property type="match status" value="1"/>
</dbReference>
<sequence length="397" mass="40771">MRSRQLVLIGLMFVGFISLGLPDGLLGVAWPSIAATQEVGLGALGYLLAAASVGFLTVSMLSGRILARLGVGVLLAVSCLVTALSLLGLALAPAFWMLLPMAMLLGAGGGAIDAGLNTYAAAATSPRVLAWLHACYGLGAAAGPFLMTGLLVRNQPWQIGYLLVGGGQLVLALAFFLSRQRWVADGPVTHEHAVRSPVALRTTAKLPTVWLSILVFALYTGLEVSVGQWSYTLFSVGRGFDPASSGQWVGFYWAGLTLGRVVAGIVAGRFSQTTLLWAGSLGAMVGAGLIGLLAVPWAGLTGMLLMGFALAPIFPALIATTAQRVGSMHSANTIGFQIAGANLGAALLPWGIGVLAGNYGVGLIGPLLVGLALIYLVVFGVVMRSGSGERRVETSAG</sequence>
<dbReference type="Proteomes" id="UP001193081">
    <property type="component" value="Unassembled WGS sequence"/>
</dbReference>
<dbReference type="InterPro" id="IPR036259">
    <property type="entry name" value="MFS_trans_sf"/>
</dbReference>
<organism evidence="9 10">
    <name type="scientific">Candidatus Chloroploca mongolica</name>
    <dbReference type="NCBI Taxonomy" id="2528176"/>
    <lineage>
        <taxon>Bacteria</taxon>
        <taxon>Bacillati</taxon>
        <taxon>Chloroflexota</taxon>
        <taxon>Chloroflexia</taxon>
        <taxon>Chloroflexales</taxon>
        <taxon>Chloroflexineae</taxon>
        <taxon>Oscillochloridaceae</taxon>
        <taxon>Candidatus Chloroploca</taxon>
    </lineage>
</organism>
<gene>
    <name evidence="9" type="ORF">EYB53_012610</name>
</gene>
<evidence type="ECO:0000256" key="3">
    <source>
        <dbReference type="ARBA" id="ARBA00022448"/>
    </source>
</evidence>
<keyword evidence="3" id="KW-0813">Transport</keyword>
<feature type="transmembrane region" description="Helical" evidence="7">
    <location>
        <begin position="303"/>
        <end position="322"/>
    </location>
</feature>
<evidence type="ECO:0000256" key="4">
    <source>
        <dbReference type="ARBA" id="ARBA00022692"/>
    </source>
</evidence>
<feature type="transmembrane region" description="Helical" evidence="7">
    <location>
        <begin position="69"/>
        <end position="89"/>
    </location>
</feature>
<dbReference type="PROSITE" id="PS50850">
    <property type="entry name" value="MFS"/>
    <property type="match status" value="1"/>
</dbReference>
<feature type="transmembrane region" description="Helical" evidence="7">
    <location>
        <begin position="209"/>
        <end position="231"/>
    </location>
</feature>
<feature type="transmembrane region" description="Helical" evidence="7">
    <location>
        <begin position="95"/>
        <end position="116"/>
    </location>
</feature>
<keyword evidence="5 7" id="KW-1133">Transmembrane helix</keyword>
<protein>
    <submittedName>
        <fullName evidence="9">MFS transporter</fullName>
    </submittedName>
</protein>
<name>A0ABS4DAS5_9CHLR</name>
<feature type="transmembrane region" description="Helical" evidence="7">
    <location>
        <begin position="44"/>
        <end position="62"/>
    </location>
</feature>
<evidence type="ECO:0000256" key="2">
    <source>
        <dbReference type="ARBA" id="ARBA00008335"/>
    </source>
</evidence>
<dbReference type="Pfam" id="PF07690">
    <property type="entry name" value="MFS_1"/>
    <property type="match status" value="1"/>
</dbReference>
<keyword evidence="10" id="KW-1185">Reference proteome</keyword>
<feature type="transmembrane region" description="Helical" evidence="7">
    <location>
        <begin position="251"/>
        <end position="268"/>
    </location>
</feature>
<comment type="subcellular location">
    <subcellularLocation>
        <location evidence="1">Cell membrane</location>
        <topology evidence="1">Multi-pass membrane protein</topology>
    </subcellularLocation>
</comment>
<dbReference type="PANTHER" id="PTHR23514">
    <property type="entry name" value="BYPASS OF STOP CODON PROTEIN 6"/>
    <property type="match status" value="1"/>
</dbReference>
<proteinExistence type="inferred from homology"/>
<feature type="transmembrane region" description="Helical" evidence="7">
    <location>
        <begin position="275"/>
        <end position="297"/>
    </location>
</feature>
<dbReference type="RefSeq" id="WP_167857379.1">
    <property type="nucleotide sequence ID" value="NZ_SIJK02000020.1"/>
</dbReference>
<evidence type="ECO:0000313" key="10">
    <source>
        <dbReference type="Proteomes" id="UP001193081"/>
    </source>
</evidence>
<dbReference type="InterPro" id="IPR011701">
    <property type="entry name" value="MFS"/>
</dbReference>
<dbReference type="InterPro" id="IPR051788">
    <property type="entry name" value="MFS_Transporter"/>
</dbReference>
<dbReference type="InterPro" id="IPR020846">
    <property type="entry name" value="MFS_dom"/>
</dbReference>
<keyword evidence="6 7" id="KW-0472">Membrane</keyword>
<dbReference type="Gene3D" id="1.20.1250.20">
    <property type="entry name" value="MFS general substrate transporter like domains"/>
    <property type="match status" value="1"/>
</dbReference>
<evidence type="ECO:0000256" key="6">
    <source>
        <dbReference type="ARBA" id="ARBA00023136"/>
    </source>
</evidence>
<keyword evidence="4 7" id="KW-0812">Transmembrane</keyword>
<accession>A0ABS4DAS5</accession>
<feature type="transmembrane region" description="Helical" evidence="7">
    <location>
        <begin position="334"/>
        <end position="353"/>
    </location>
</feature>
<dbReference type="PANTHER" id="PTHR23514:SF3">
    <property type="entry name" value="BYPASS OF STOP CODON PROTEIN 6"/>
    <property type="match status" value="1"/>
</dbReference>
<evidence type="ECO:0000256" key="5">
    <source>
        <dbReference type="ARBA" id="ARBA00022989"/>
    </source>
</evidence>
<feature type="transmembrane region" description="Helical" evidence="7">
    <location>
        <begin position="159"/>
        <end position="177"/>
    </location>
</feature>
<evidence type="ECO:0000256" key="7">
    <source>
        <dbReference type="SAM" id="Phobius"/>
    </source>
</evidence>
<comment type="caution">
    <text evidence="9">The sequence shown here is derived from an EMBL/GenBank/DDBJ whole genome shotgun (WGS) entry which is preliminary data.</text>
</comment>
<evidence type="ECO:0000313" key="9">
    <source>
        <dbReference type="EMBL" id="MBP1466549.1"/>
    </source>
</evidence>
<comment type="similarity">
    <text evidence="2">Belongs to the major facilitator superfamily.</text>
</comment>
<evidence type="ECO:0000256" key="1">
    <source>
        <dbReference type="ARBA" id="ARBA00004651"/>
    </source>
</evidence>
<feature type="transmembrane region" description="Helical" evidence="7">
    <location>
        <begin position="359"/>
        <end position="382"/>
    </location>
</feature>
<feature type="transmembrane region" description="Helical" evidence="7">
    <location>
        <begin position="128"/>
        <end position="147"/>
    </location>
</feature>
<dbReference type="EMBL" id="SIJK02000020">
    <property type="protein sequence ID" value="MBP1466549.1"/>
    <property type="molecule type" value="Genomic_DNA"/>
</dbReference>
<evidence type="ECO:0000259" key="8">
    <source>
        <dbReference type="PROSITE" id="PS50850"/>
    </source>
</evidence>
<feature type="domain" description="Major facilitator superfamily (MFS) profile" evidence="8">
    <location>
        <begin position="8"/>
        <end position="384"/>
    </location>
</feature>